<protein>
    <recommendedName>
        <fullName evidence="1">Putative DNA-binding domain-containing protein</fullName>
    </recommendedName>
</protein>
<accession>A0A3B0YMR0</accession>
<evidence type="ECO:0000259" key="1">
    <source>
        <dbReference type="Pfam" id="PF09836"/>
    </source>
</evidence>
<evidence type="ECO:0000313" key="2">
    <source>
        <dbReference type="EMBL" id="VAW82198.1"/>
    </source>
</evidence>
<dbReference type="Pfam" id="PF09836">
    <property type="entry name" value="DUF2063"/>
    <property type="match status" value="1"/>
</dbReference>
<proteinExistence type="predicted"/>
<organism evidence="2">
    <name type="scientific">hydrothermal vent metagenome</name>
    <dbReference type="NCBI Taxonomy" id="652676"/>
    <lineage>
        <taxon>unclassified sequences</taxon>
        <taxon>metagenomes</taxon>
        <taxon>ecological metagenomes</taxon>
    </lineage>
</organism>
<gene>
    <name evidence="2" type="ORF">MNBD_GAMMA12-1030</name>
</gene>
<reference evidence="2" key="1">
    <citation type="submission" date="2018-06" db="EMBL/GenBank/DDBJ databases">
        <authorList>
            <person name="Zhirakovskaya E."/>
        </authorList>
    </citation>
    <scope>NUCLEOTIDE SEQUENCE</scope>
</reference>
<dbReference type="InterPro" id="IPR018640">
    <property type="entry name" value="DUF2063"/>
</dbReference>
<feature type="domain" description="Putative DNA-binding" evidence="1">
    <location>
        <begin position="7"/>
        <end position="97"/>
    </location>
</feature>
<sequence length="257" mass="29367">MATALREMQHEFIKSLLEKPSSIAKEIVSDEHASAERRLSLYAEGYKLRLKEVIEGDYEQVNAYLGDELFDQLMEQYISEYQSQHPNLRYYTQYMPTLLSESVPWSNSPEVSELAEIEKLFSDSFDSENRQSVTTQDLAQISPDAWPSLTIQFKKAVHLVSTQFNSFHIWQALSNEEAPPALVPEPSTWLIWRSDLISSYIEVSAAEAVAYKTMNKGGDFSALCEALLSFYDDEETPMQAVTLLQGWLLRDMIGEIK</sequence>
<name>A0A3B0YMR0_9ZZZZ</name>
<dbReference type="AlphaFoldDB" id="A0A3B0YMR0"/>
<dbReference type="EMBL" id="UOFL01000238">
    <property type="protein sequence ID" value="VAW82198.1"/>
    <property type="molecule type" value="Genomic_DNA"/>
</dbReference>